<dbReference type="CDD" id="cd00637">
    <property type="entry name" value="7tm_classA_rhodopsin-like"/>
    <property type="match status" value="1"/>
</dbReference>
<dbReference type="Proteomes" id="UP000887568">
    <property type="component" value="Unplaced"/>
</dbReference>
<dbReference type="Pfam" id="PF00001">
    <property type="entry name" value="7tm_1"/>
    <property type="match status" value="1"/>
</dbReference>
<dbReference type="EnsemblMetazoa" id="XM_038190066.1">
    <property type="protein sequence ID" value="XP_038045994.1"/>
    <property type="gene ID" value="LOC119720401"/>
</dbReference>
<sequence>MSARSILRTVIGSIGILGNSVVCIVIAKVPAMRTLTNAFIFNQALIDLLGSLFMVLHNNIRAPKVLHPNAVIATIQCYIWQSNVILWVLYVASTLNLVALTSERYVAIVYPFKYVTYFGRKQATGMLVAVWVLAIGYKGTNAFYYRMEDRACVFASLSTAANVAWGTIAFLVEYLIPLIFMSFCYVHIILQLKKASTNVHAEPSTSQQSDNSMSGSLLRARRNTLKTLFIVFVTYTICWSPNQIAFFMFNVGFFSLDYNSAFYFISAVLVQLNSCMNPIIYAFKYKQFQTGVRVLLEPCFPKLAPKRQQESVATIAGNHRPN</sequence>
<feature type="transmembrane region" description="Helical" evidence="6">
    <location>
        <begin position="6"/>
        <end position="27"/>
    </location>
</feature>
<dbReference type="InterPro" id="IPR000276">
    <property type="entry name" value="GPCR_Rhodpsn"/>
</dbReference>
<dbReference type="AlphaFoldDB" id="A0A913Z2C0"/>
<evidence type="ECO:0000259" key="7">
    <source>
        <dbReference type="PROSITE" id="PS50262"/>
    </source>
</evidence>
<name>A0A913Z2C0_PATMI</name>
<keyword evidence="4 6" id="KW-0472">Membrane</keyword>
<evidence type="ECO:0000256" key="2">
    <source>
        <dbReference type="ARBA" id="ARBA00022692"/>
    </source>
</evidence>
<dbReference type="Gene3D" id="1.20.1070.10">
    <property type="entry name" value="Rhodopsin 7-helix transmembrane proteins"/>
    <property type="match status" value="1"/>
</dbReference>
<accession>A0A913Z2C0</accession>
<comment type="subcellular location">
    <subcellularLocation>
        <location evidence="1">Membrane</location>
    </subcellularLocation>
</comment>
<feature type="transmembrane region" description="Helical" evidence="6">
    <location>
        <begin position="78"/>
        <end position="102"/>
    </location>
</feature>
<keyword evidence="5" id="KW-0297">G-protein coupled receptor</keyword>
<feature type="transmembrane region" description="Helical" evidence="6">
    <location>
        <begin position="39"/>
        <end position="58"/>
    </location>
</feature>
<keyword evidence="3 6" id="KW-1133">Transmembrane helix</keyword>
<dbReference type="PROSITE" id="PS50262">
    <property type="entry name" value="G_PROTEIN_RECEP_F1_2"/>
    <property type="match status" value="1"/>
</dbReference>
<reference evidence="8" key="1">
    <citation type="submission" date="2022-11" db="UniProtKB">
        <authorList>
            <consortium name="EnsemblMetazoa"/>
        </authorList>
    </citation>
    <scope>IDENTIFICATION</scope>
</reference>
<feature type="transmembrane region" description="Helical" evidence="6">
    <location>
        <begin position="261"/>
        <end position="283"/>
    </location>
</feature>
<dbReference type="GO" id="GO:0004930">
    <property type="term" value="F:G protein-coupled receptor activity"/>
    <property type="evidence" value="ECO:0007669"/>
    <property type="project" value="UniProtKB-KW"/>
</dbReference>
<dbReference type="PROSITE" id="PS00237">
    <property type="entry name" value="G_PROTEIN_RECEP_F1_1"/>
    <property type="match status" value="1"/>
</dbReference>
<dbReference type="SUPFAM" id="SSF81321">
    <property type="entry name" value="Family A G protein-coupled receptor-like"/>
    <property type="match status" value="1"/>
</dbReference>
<evidence type="ECO:0000256" key="4">
    <source>
        <dbReference type="ARBA" id="ARBA00023136"/>
    </source>
</evidence>
<keyword evidence="9" id="KW-1185">Reference proteome</keyword>
<dbReference type="OMA" id="LIFMSFC"/>
<dbReference type="GO" id="GO:0016020">
    <property type="term" value="C:membrane"/>
    <property type="evidence" value="ECO:0007669"/>
    <property type="project" value="UniProtKB-SubCell"/>
</dbReference>
<feature type="transmembrane region" description="Helical" evidence="6">
    <location>
        <begin position="123"/>
        <end position="144"/>
    </location>
</feature>
<protein>
    <recommendedName>
        <fullName evidence="7">G-protein coupled receptors family 1 profile domain-containing protein</fullName>
    </recommendedName>
</protein>
<dbReference type="InterPro" id="IPR017452">
    <property type="entry name" value="GPCR_Rhodpsn_7TM"/>
</dbReference>
<keyword evidence="5" id="KW-0675">Receptor</keyword>
<comment type="similarity">
    <text evidence="5">Belongs to the G-protein coupled receptor 1 family.</text>
</comment>
<dbReference type="PANTHER" id="PTHR45698:SF1">
    <property type="entry name" value="TRACE AMINE-ASSOCIATED RECEPTOR 13C-LIKE"/>
    <property type="match status" value="1"/>
</dbReference>
<organism evidence="8 9">
    <name type="scientific">Patiria miniata</name>
    <name type="common">Bat star</name>
    <name type="synonym">Asterina miniata</name>
    <dbReference type="NCBI Taxonomy" id="46514"/>
    <lineage>
        <taxon>Eukaryota</taxon>
        <taxon>Metazoa</taxon>
        <taxon>Echinodermata</taxon>
        <taxon>Eleutherozoa</taxon>
        <taxon>Asterozoa</taxon>
        <taxon>Asteroidea</taxon>
        <taxon>Valvatacea</taxon>
        <taxon>Valvatida</taxon>
        <taxon>Asterinidae</taxon>
        <taxon>Patiria</taxon>
    </lineage>
</organism>
<dbReference type="OrthoDB" id="5950491at2759"/>
<dbReference type="GeneID" id="119720401"/>
<dbReference type="SMART" id="SM01381">
    <property type="entry name" value="7TM_GPCR_Srsx"/>
    <property type="match status" value="1"/>
</dbReference>
<proteinExistence type="inferred from homology"/>
<keyword evidence="5" id="KW-0807">Transducer</keyword>
<feature type="transmembrane region" description="Helical" evidence="6">
    <location>
        <begin position="164"/>
        <end position="186"/>
    </location>
</feature>
<evidence type="ECO:0000313" key="9">
    <source>
        <dbReference type="Proteomes" id="UP000887568"/>
    </source>
</evidence>
<evidence type="ECO:0000256" key="5">
    <source>
        <dbReference type="RuleBase" id="RU000688"/>
    </source>
</evidence>
<dbReference type="PANTHER" id="PTHR45698">
    <property type="entry name" value="TRACE AMINE-ASSOCIATED RECEPTOR 19N-RELATED"/>
    <property type="match status" value="1"/>
</dbReference>
<evidence type="ECO:0000256" key="3">
    <source>
        <dbReference type="ARBA" id="ARBA00022989"/>
    </source>
</evidence>
<keyword evidence="2 5" id="KW-0812">Transmembrane</keyword>
<evidence type="ECO:0000256" key="6">
    <source>
        <dbReference type="SAM" id="Phobius"/>
    </source>
</evidence>
<feature type="domain" description="G-protein coupled receptors family 1 profile" evidence="7">
    <location>
        <begin position="18"/>
        <end position="281"/>
    </location>
</feature>
<feature type="transmembrane region" description="Helical" evidence="6">
    <location>
        <begin position="228"/>
        <end position="249"/>
    </location>
</feature>
<evidence type="ECO:0000256" key="1">
    <source>
        <dbReference type="ARBA" id="ARBA00004370"/>
    </source>
</evidence>
<dbReference type="RefSeq" id="XP_038045994.1">
    <property type="nucleotide sequence ID" value="XM_038190066.1"/>
</dbReference>
<evidence type="ECO:0000313" key="8">
    <source>
        <dbReference type="EnsemblMetazoa" id="XP_038045994.1"/>
    </source>
</evidence>
<dbReference type="PRINTS" id="PR00237">
    <property type="entry name" value="GPCRRHODOPSN"/>
</dbReference>